<dbReference type="RefSeq" id="WP_317834734.1">
    <property type="nucleotide sequence ID" value="NZ_CP136920.1"/>
</dbReference>
<gene>
    <name evidence="2" type="ORF">RZN69_03960</name>
</gene>
<evidence type="ECO:0000313" key="3">
    <source>
        <dbReference type="Proteomes" id="UP001304300"/>
    </source>
</evidence>
<evidence type="ECO:0000256" key="1">
    <source>
        <dbReference type="SAM" id="MobiDB-lite"/>
    </source>
</evidence>
<dbReference type="Proteomes" id="UP001304300">
    <property type="component" value="Chromosome"/>
</dbReference>
<protein>
    <submittedName>
        <fullName evidence="2">DUF3106 domain-containing protein</fullName>
    </submittedName>
</protein>
<keyword evidence="3" id="KW-1185">Reference proteome</keyword>
<dbReference type="KEGG" id="puo:RZN69_03960"/>
<feature type="compositionally biased region" description="Pro residues" evidence="1">
    <location>
        <begin position="226"/>
        <end position="257"/>
    </location>
</feature>
<organism evidence="2 3">
    <name type="scientific">Rubellicoccus peritrichatus</name>
    <dbReference type="NCBI Taxonomy" id="3080537"/>
    <lineage>
        <taxon>Bacteria</taxon>
        <taxon>Pseudomonadati</taxon>
        <taxon>Verrucomicrobiota</taxon>
        <taxon>Opitutia</taxon>
        <taxon>Puniceicoccales</taxon>
        <taxon>Cerasicoccaceae</taxon>
        <taxon>Rubellicoccus</taxon>
    </lineage>
</organism>
<evidence type="ECO:0000313" key="2">
    <source>
        <dbReference type="EMBL" id="WOO42232.1"/>
    </source>
</evidence>
<feature type="compositionally biased region" description="Basic and acidic residues" evidence="1">
    <location>
        <begin position="197"/>
        <end position="219"/>
    </location>
</feature>
<reference evidence="2 3" key="1">
    <citation type="submission" date="2023-10" db="EMBL/GenBank/DDBJ databases">
        <title>Rubellicoccus peritrichatus gen. nov., sp. nov., isolated from an algae of coral reef tank.</title>
        <authorList>
            <person name="Luo J."/>
        </authorList>
    </citation>
    <scope>NUCLEOTIDE SEQUENCE [LARGE SCALE GENOMIC DNA]</scope>
    <source>
        <strain evidence="2 3">CR14</strain>
    </source>
</reference>
<feature type="compositionally biased region" description="Basic and acidic residues" evidence="1">
    <location>
        <begin position="40"/>
        <end position="100"/>
    </location>
</feature>
<sequence length="263" mass="30461">MNFLSLIVHHPRHFVVTALAVALFQPAVNAQQQDEPDQEREERPFPPPRRDGSGVFPDDRSPPPSRGERSERYPRFKDRKEHSRHGDVMGPNREIRELDRMSPPQAGGESLDVVERFLEMPPERLAMIRALIERLEQMTPEEKEAMKERIASYRAMTRERRAHMMEEFQQIPVHDRLLLRMYWRSLPREQAKLEKEKIRSLPPEERDAYRKELLAKARESGISITPPTPPPNIDVPPPPELIPPPFPDNMRPPPPPAASAEAN</sequence>
<dbReference type="AlphaFoldDB" id="A0AAQ3LD15"/>
<feature type="region of interest" description="Disordered" evidence="1">
    <location>
        <begin position="197"/>
        <end position="263"/>
    </location>
</feature>
<proteinExistence type="predicted"/>
<dbReference type="Pfam" id="PF11304">
    <property type="entry name" value="DUF3106"/>
    <property type="match status" value="1"/>
</dbReference>
<accession>A0AAQ3LD15</accession>
<name>A0AAQ3LD15_9BACT</name>
<dbReference type="EMBL" id="CP136920">
    <property type="protein sequence ID" value="WOO42232.1"/>
    <property type="molecule type" value="Genomic_DNA"/>
</dbReference>
<feature type="region of interest" description="Disordered" evidence="1">
    <location>
        <begin position="29"/>
        <end position="108"/>
    </location>
</feature>
<dbReference type="InterPro" id="IPR021455">
    <property type="entry name" value="DUF3106"/>
</dbReference>